<dbReference type="Gene3D" id="3.10.20.30">
    <property type="match status" value="1"/>
</dbReference>
<dbReference type="Pfam" id="PF00111">
    <property type="entry name" value="Fer2"/>
    <property type="match status" value="1"/>
</dbReference>
<dbReference type="InterPro" id="IPR001433">
    <property type="entry name" value="OxRdtase_FAD/NAD-bd"/>
</dbReference>
<protein>
    <submittedName>
        <fullName evidence="10">Oxidoreductase</fullName>
    </submittedName>
</protein>
<evidence type="ECO:0000256" key="3">
    <source>
        <dbReference type="ARBA" id="ARBA00022714"/>
    </source>
</evidence>
<dbReference type="GO" id="GO:0046872">
    <property type="term" value="F:metal ion binding"/>
    <property type="evidence" value="ECO:0007669"/>
    <property type="project" value="UniProtKB-KW"/>
</dbReference>
<evidence type="ECO:0000256" key="2">
    <source>
        <dbReference type="ARBA" id="ARBA00022630"/>
    </source>
</evidence>
<dbReference type="OrthoDB" id="502624at2"/>
<dbReference type="PROSITE" id="PS51384">
    <property type="entry name" value="FAD_FR"/>
    <property type="match status" value="1"/>
</dbReference>
<dbReference type="GO" id="GO:0051537">
    <property type="term" value="F:2 iron, 2 sulfur cluster binding"/>
    <property type="evidence" value="ECO:0007669"/>
    <property type="project" value="UniProtKB-KW"/>
</dbReference>
<gene>
    <name evidence="10" type="ORF">CTZ28_21850</name>
</gene>
<evidence type="ECO:0000259" key="8">
    <source>
        <dbReference type="PROSITE" id="PS51085"/>
    </source>
</evidence>
<dbReference type="PROSITE" id="PS00197">
    <property type="entry name" value="2FE2S_FER_1"/>
    <property type="match status" value="1"/>
</dbReference>
<dbReference type="GO" id="GO:0016491">
    <property type="term" value="F:oxidoreductase activity"/>
    <property type="evidence" value="ECO:0007669"/>
    <property type="project" value="UniProtKB-KW"/>
</dbReference>
<dbReference type="PROSITE" id="PS51085">
    <property type="entry name" value="2FE2S_FER_2"/>
    <property type="match status" value="1"/>
</dbReference>
<dbReference type="Proteomes" id="UP000270471">
    <property type="component" value="Unassembled WGS sequence"/>
</dbReference>
<dbReference type="Pfam" id="PF00175">
    <property type="entry name" value="NAD_binding_1"/>
    <property type="match status" value="1"/>
</dbReference>
<dbReference type="PANTHER" id="PTHR47354">
    <property type="entry name" value="NADH OXIDOREDUCTASE HCR"/>
    <property type="match status" value="1"/>
</dbReference>
<name>A0A3M0I558_9ACTN</name>
<sequence length="316" mass="33944">MSDQDLITVKVHGVHRVAEGVAAFELVREDGEPFPEWAPGAHIDVVIGEGLERQYSLCGDPAADKTWTIAVLREPESRGGSRRLHDEVAEGTPLAVRGPRNEFPLESSPQYLFIAGGIGITPLLPMVRALAAVGADWRLVYGGRQAASMAFVDDLAEFGGRVTVWPEDQFGLIDLEALLGEPADGVKVYCCGPGPLIDAVEARCAEWPPGALHVERFRPREGALDGERTGFQVRLDASGLTLDVGPDQSIAEVVEAAGVDIMTSCREGTCGTCETTVLDGVPDHRDSLLTQEEKAANDTMMICCSRSRTPLLVLDL</sequence>
<reference evidence="10 11" key="1">
    <citation type="submission" date="2017-11" db="EMBL/GenBank/DDBJ databases">
        <title>Draft genome of actinobacteria isolated from guarana (Paullinia cupana (Mart.) Ducke.</title>
        <authorList>
            <person name="Siqueira K.A."/>
            <person name="Liotti R.G."/>
            <person name="Mendes T.A.O."/>
            <person name="Soares M.A."/>
        </authorList>
    </citation>
    <scope>NUCLEOTIDE SEQUENCE [LARGE SCALE GENOMIC DNA]</scope>
    <source>
        <strain evidence="10 11">193</strain>
    </source>
</reference>
<dbReference type="InterPro" id="IPR017927">
    <property type="entry name" value="FAD-bd_FR_type"/>
</dbReference>
<keyword evidence="6" id="KW-0408">Iron</keyword>
<dbReference type="Gene3D" id="3.40.50.80">
    <property type="entry name" value="Nucleotide-binding domain of ferredoxin-NADP reductase (FNR) module"/>
    <property type="match status" value="1"/>
</dbReference>
<dbReference type="InterPro" id="IPR050415">
    <property type="entry name" value="MRET"/>
</dbReference>
<dbReference type="AlphaFoldDB" id="A0A3M0I558"/>
<keyword evidence="7" id="KW-0411">Iron-sulfur</keyword>
<evidence type="ECO:0000313" key="11">
    <source>
        <dbReference type="Proteomes" id="UP000270471"/>
    </source>
</evidence>
<dbReference type="PRINTS" id="PR00409">
    <property type="entry name" value="PHDIOXRDTASE"/>
</dbReference>
<dbReference type="InterPro" id="IPR017938">
    <property type="entry name" value="Riboflavin_synthase-like_b-brl"/>
</dbReference>
<dbReference type="PANTHER" id="PTHR47354:SF1">
    <property type="entry name" value="CARNITINE MONOOXYGENASE REDUCTASE SUBUNIT"/>
    <property type="match status" value="1"/>
</dbReference>
<accession>A0A3M0I558</accession>
<dbReference type="RefSeq" id="WP_121891509.1">
    <property type="nucleotide sequence ID" value="NZ_PENI01000014.1"/>
</dbReference>
<keyword evidence="3" id="KW-0001">2Fe-2S</keyword>
<organism evidence="10 11">
    <name type="scientific">Streptomyces shenzhenensis</name>
    <dbReference type="NCBI Taxonomy" id="943815"/>
    <lineage>
        <taxon>Bacteria</taxon>
        <taxon>Bacillati</taxon>
        <taxon>Actinomycetota</taxon>
        <taxon>Actinomycetes</taxon>
        <taxon>Kitasatosporales</taxon>
        <taxon>Streptomycetaceae</taxon>
        <taxon>Streptomyces</taxon>
    </lineage>
</organism>
<keyword evidence="2" id="KW-0285">Flavoprotein</keyword>
<evidence type="ECO:0000256" key="7">
    <source>
        <dbReference type="ARBA" id="ARBA00023014"/>
    </source>
</evidence>
<dbReference type="InterPro" id="IPR039261">
    <property type="entry name" value="FNR_nucleotide-bd"/>
</dbReference>
<evidence type="ECO:0000256" key="6">
    <source>
        <dbReference type="ARBA" id="ARBA00023004"/>
    </source>
</evidence>
<dbReference type="SUPFAM" id="SSF54292">
    <property type="entry name" value="2Fe-2S ferredoxin-like"/>
    <property type="match status" value="1"/>
</dbReference>
<dbReference type="CDD" id="cd00207">
    <property type="entry name" value="fer2"/>
    <property type="match status" value="1"/>
</dbReference>
<comment type="caution">
    <text evidence="10">The sequence shown here is derived from an EMBL/GenBank/DDBJ whole genome shotgun (WGS) entry which is preliminary data.</text>
</comment>
<dbReference type="SUPFAM" id="SSF63380">
    <property type="entry name" value="Riboflavin synthase domain-like"/>
    <property type="match status" value="1"/>
</dbReference>
<dbReference type="InterPro" id="IPR012675">
    <property type="entry name" value="Beta-grasp_dom_sf"/>
</dbReference>
<keyword evidence="11" id="KW-1185">Reference proteome</keyword>
<evidence type="ECO:0000259" key="9">
    <source>
        <dbReference type="PROSITE" id="PS51384"/>
    </source>
</evidence>
<feature type="domain" description="2Fe-2S ferredoxin-type" evidence="8">
    <location>
        <begin position="231"/>
        <end position="316"/>
    </location>
</feature>
<keyword evidence="5" id="KW-0560">Oxidoreductase</keyword>
<keyword evidence="4" id="KW-0479">Metal-binding</keyword>
<dbReference type="CDD" id="cd06185">
    <property type="entry name" value="PDR_like"/>
    <property type="match status" value="1"/>
</dbReference>
<evidence type="ECO:0000313" key="10">
    <source>
        <dbReference type="EMBL" id="RMB83884.1"/>
    </source>
</evidence>
<evidence type="ECO:0000256" key="1">
    <source>
        <dbReference type="ARBA" id="ARBA00001974"/>
    </source>
</evidence>
<dbReference type="InterPro" id="IPR001041">
    <property type="entry name" value="2Fe-2S_ferredoxin-type"/>
</dbReference>
<feature type="domain" description="FAD-binding FR-type" evidence="9">
    <location>
        <begin position="4"/>
        <end position="106"/>
    </location>
</feature>
<evidence type="ECO:0000256" key="4">
    <source>
        <dbReference type="ARBA" id="ARBA00022723"/>
    </source>
</evidence>
<dbReference type="EMBL" id="PENI01000014">
    <property type="protein sequence ID" value="RMB83884.1"/>
    <property type="molecule type" value="Genomic_DNA"/>
</dbReference>
<proteinExistence type="predicted"/>
<comment type="cofactor">
    <cofactor evidence="1">
        <name>FAD</name>
        <dbReference type="ChEBI" id="CHEBI:57692"/>
    </cofactor>
</comment>
<dbReference type="Gene3D" id="2.40.30.10">
    <property type="entry name" value="Translation factors"/>
    <property type="match status" value="1"/>
</dbReference>
<dbReference type="SUPFAM" id="SSF52343">
    <property type="entry name" value="Ferredoxin reductase-like, C-terminal NADP-linked domain"/>
    <property type="match status" value="1"/>
</dbReference>
<evidence type="ECO:0000256" key="5">
    <source>
        <dbReference type="ARBA" id="ARBA00023002"/>
    </source>
</evidence>
<dbReference type="InterPro" id="IPR006058">
    <property type="entry name" value="2Fe2S_fd_BS"/>
</dbReference>
<dbReference type="InterPro" id="IPR036010">
    <property type="entry name" value="2Fe-2S_ferredoxin-like_sf"/>
</dbReference>